<dbReference type="EMBL" id="BGZK01001639">
    <property type="protein sequence ID" value="GBP83786.1"/>
    <property type="molecule type" value="Genomic_DNA"/>
</dbReference>
<organism evidence="2 3">
    <name type="scientific">Eumeta variegata</name>
    <name type="common">Bagworm moth</name>
    <name type="synonym">Eumeta japonica</name>
    <dbReference type="NCBI Taxonomy" id="151549"/>
    <lineage>
        <taxon>Eukaryota</taxon>
        <taxon>Metazoa</taxon>
        <taxon>Ecdysozoa</taxon>
        <taxon>Arthropoda</taxon>
        <taxon>Hexapoda</taxon>
        <taxon>Insecta</taxon>
        <taxon>Pterygota</taxon>
        <taxon>Neoptera</taxon>
        <taxon>Endopterygota</taxon>
        <taxon>Lepidoptera</taxon>
        <taxon>Glossata</taxon>
        <taxon>Ditrysia</taxon>
        <taxon>Tineoidea</taxon>
        <taxon>Psychidae</taxon>
        <taxon>Oiketicinae</taxon>
        <taxon>Eumeta</taxon>
    </lineage>
</organism>
<evidence type="ECO:0000256" key="1">
    <source>
        <dbReference type="SAM" id="MobiDB-lite"/>
    </source>
</evidence>
<feature type="compositionally biased region" description="Polar residues" evidence="1">
    <location>
        <begin position="63"/>
        <end position="75"/>
    </location>
</feature>
<evidence type="ECO:0000313" key="3">
    <source>
        <dbReference type="Proteomes" id="UP000299102"/>
    </source>
</evidence>
<proteinExistence type="predicted"/>
<name>A0A4C1Z5B4_EUMVA</name>
<reference evidence="2 3" key="1">
    <citation type="journal article" date="2019" name="Commun. Biol.">
        <title>The bagworm genome reveals a unique fibroin gene that provides high tensile strength.</title>
        <authorList>
            <person name="Kono N."/>
            <person name="Nakamura H."/>
            <person name="Ohtoshi R."/>
            <person name="Tomita M."/>
            <person name="Numata K."/>
            <person name="Arakawa K."/>
        </authorList>
    </citation>
    <scope>NUCLEOTIDE SEQUENCE [LARGE SCALE GENOMIC DNA]</scope>
</reference>
<evidence type="ECO:0000313" key="2">
    <source>
        <dbReference type="EMBL" id="GBP83786.1"/>
    </source>
</evidence>
<gene>
    <name evidence="2" type="ORF">EVAR_59852_1</name>
</gene>
<dbReference type="AlphaFoldDB" id="A0A4C1Z5B4"/>
<accession>A0A4C1Z5B4</accession>
<sequence length="114" mass="13279">MKLNRPFRTLRSTPVRKQCHRTGDNDRQKATLQFESVNVKRNKCGRKTLMSPVERTRPEKTSVTEQITQNNHYTPSSRRRRRSRERQTVYIGIRVPPDGLTGSVSISFIVPSRL</sequence>
<dbReference type="Proteomes" id="UP000299102">
    <property type="component" value="Unassembled WGS sequence"/>
</dbReference>
<protein>
    <submittedName>
        <fullName evidence="2">Uncharacterized protein</fullName>
    </submittedName>
</protein>
<feature type="region of interest" description="Disordered" evidence="1">
    <location>
        <begin position="54"/>
        <end position="86"/>
    </location>
</feature>
<feature type="region of interest" description="Disordered" evidence="1">
    <location>
        <begin position="1"/>
        <end position="30"/>
    </location>
</feature>
<comment type="caution">
    <text evidence="2">The sequence shown here is derived from an EMBL/GenBank/DDBJ whole genome shotgun (WGS) entry which is preliminary data.</text>
</comment>
<keyword evidence="3" id="KW-1185">Reference proteome</keyword>